<dbReference type="PROSITE" id="PS51384">
    <property type="entry name" value="FAD_FR"/>
    <property type="match status" value="1"/>
</dbReference>
<dbReference type="Pfam" id="PF00970">
    <property type="entry name" value="FAD_binding_6"/>
    <property type="match status" value="1"/>
</dbReference>
<dbReference type="CDD" id="cd00207">
    <property type="entry name" value="fer2"/>
    <property type="match status" value="1"/>
</dbReference>
<dbReference type="InterPro" id="IPR036010">
    <property type="entry name" value="2Fe-2S_ferredoxin-like_sf"/>
</dbReference>
<dbReference type="Gene3D" id="2.40.30.10">
    <property type="entry name" value="Translation factors"/>
    <property type="match status" value="1"/>
</dbReference>
<name>A0A7Y9F115_9ACTN</name>
<dbReference type="PRINTS" id="PR00410">
    <property type="entry name" value="PHEHYDRXLASE"/>
</dbReference>
<keyword evidence="5" id="KW-0274">FAD</keyword>
<comment type="cofactor">
    <cofactor evidence="1">
        <name>FAD</name>
        <dbReference type="ChEBI" id="CHEBI:57692"/>
    </cofactor>
</comment>
<dbReference type="InterPro" id="IPR017927">
    <property type="entry name" value="FAD-bd_FR_type"/>
</dbReference>
<evidence type="ECO:0000259" key="9">
    <source>
        <dbReference type="PROSITE" id="PS51085"/>
    </source>
</evidence>
<sequence length="385" mass="40604">MTSAFLAPAPGARPSWSSALRRQVRRVAEAAVTPLEVDDVLDVFVPLRRGAPLRGRIVAVRPETADAATIEIKPGADWAGHVPGQYLRIGIDVDGVRHWRAYSLTHGPRRDGLISITVKAVPDGKVSDFLVHRATVGTTVHLEQAAGEFVLPETVVGQPTKLLFVTAGSGITPVIGMLRNLFPATDTGVLRLRRSDDLDIVVVHVAPTEPSSIFRDDLAALDEAGAIRLVARYDDTHGVLDVADLDDLVPDLAERRTFACGPAGLLDALEEHHRAAGVELFVEQFRTARVAPGEGGAVTFAQGGTVVEADGATPILDAAEEAGVLMPSGCRMGICMGCVLPLKEGSVRDLRNGEVTTAVPGETDPRGVLVQTCVSAAAGACSIDH</sequence>
<evidence type="ECO:0000256" key="3">
    <source>
        <dbReference type="ARBA" id="ARBA00022714"/>
    </source>
</evidence>
<dbReference type="InterPro" id="IPR039261">
    <property type="entry name" value="FNR_nucleotide-bd"/>
</dbReference>
<evidence type="ECO:0000259" key="10">
    <source>
        <dbReference type="PROSITE" id="PS51384"/>
    </source>
</evidence>
<organism evidence="11 12">
    <name type="scientific">Nocardioides marinisabuli</name>
    <dbReference type="NCBI Taxonomy" id="419476"/>
    <lineage>
        <taxon>Bacteria</taxon>
        <taxon>Bacillati</taxon>
        <taxon>Actinomycetota</taxon>
        <taxon>Actinomycetes</taxon>
        <taxon>Propionibacteriales</taxon>
        <taxon>Nocardioidaceae</taxon>
        <taxon>Nocardioides</taxon>
    </lineage>
</organism>
<keyword evidence="8" id="KW-0411">Iron-sulfur</keyword>
<dbReference type="Gene3D" id="3.40.50.80">
    <property type="entry name" value="Nucleotide-binding domain of ferredoxin-NADP reductase (FNR) module"/>
    <property type="match status" value="1"/>
</dbReference>
<feature type="domain" description="FAD-binding FR-type" evidence="10">
    <location>
        <begin position="50"/>
        <end position="152"/>
    </location>
</feature>
<dbReference type="PANTHER" id="PTHR47354">
    <property type="entry name" value="NADH OXIDOREDUCTASE HCR"/>
    <property type="match status" value="1"/>
</dbReference>
<dbReference type="Pfam" id="PF00111">
    <property type="entry name" value="Fer2"/>
    <property type="match status" value="1"/>
</dbReference>
<dbReference type="GO" id="GO:0016491">
    <property type="term" value="F:oxidoreductase activity"/>
    <property type="evidence" value="ECO:0007669"/>
    <property type="project" value="UniProtKB-KW"/>
</dbReference>
<dbReference type="SUPFAM" id="SSF54292">
    <property type="entry name" value="2Fe-2S ferredoxin-like"/>
    <property type="match status" value="1"/>
</dbReference>
<dbReference type="InterPro" id="IPR012675">
    <property type="entry name" value="Beta-grasp_dom_sf"/>
</dbReference>
<dbReference type="GO" id="GO:0051537">
    <property type="term" value="F:2 iron, 2 sulfur cluster binding"/>
    <property type="evidence" value="ECO:0007669"/>
    <property type="project" value="UniProtKB-KW"/>
</dbReference>
<dbReference type="Gene3D" id="3.10.20.30">
    <property type="match status" value="1"/>
</dbReference>
<reference evidence="11 12" key="1">
    <citation type="submission" date="2020-07" db="EMBL/GenBank/DDBJ databases">
        <title>Sequencing the genomes of 1000 actinobacteria strains.</title>
        <authorList>
            <person name="Klenk H.-P."/>
        </authorList>
    </citation>
    <scope>NUCLEOTIDE SEQUENCE [LARGE SCALE GENOMIC DNA]</scope>
    <source>
        <strain evidence="11 12">DSM 18965</strain>
    </source>
</reference>
<dbReference type="RefSeq" id="WP_179614642.1">
    <property type="nucleotide sequence ID" value="NZ_CP059163.1"/>
</dbReference>
<dbReference type="AlphaFoldDB" id="A0A7Y9F115"/>
<proteinExistence type="predicted"/>
<dbReference type="Proteomes" id="UP000516957">
    <property type="component" value="Unassembled WGS sequence"/>
</dbReference>
<protein>
    <submittedName>
        <fullName evidence="11">Ferredoxin-NADP reductase</fullName>
    </submittedName>
</protein>
<dbReference type="SUPFAM" id="SSF52343">
    <property type="entry name" value="Ferredoxin reductase-like, C-terminal NADP-linked domain"/>
    <property type="match status" value="1"/>
</dbReference>
<evidence type="ECO:0000256" key="7">
    <source>
        <dbReference type="ARBA" id="ARBA00023004"/>
    </source>
</evidence>
<dbReference type="PANTHER" id="PTHR47354:SF6">
    <property type="entry name" value="NADH OXIDOREDUCTASE HCR"/>
    <property type="match status" value="1"/>
</dbReference>
<gene>
    <name evidence="11" type="ORF">BKA08_001033</name>
</gene>
<keyword evidence="7" id="KW-0408">Iron</keyword>
<evidence type="ECO:0000313" key="12">
    <source>
        <dbReference type="Proteomes" id="UP000516957"/>
    </source>
</evidence>
<accession>A0A7Y9F115</accession>
<dbReference type="InterPro" id="IPR001041">
    <property type="entry name" value="2Fe-2S_ferredoxin-type"/>
</dbReference>
<keyword evidence="2" id="KW-0285">Flavoprotein</keyword>
<dbReference type="SUPFAM" id="SSF63380">
    <property type="entry name" value="Riboflavin synthase domain-like"/>
    <property type="match status" value="1"/>
</dbReference>
<evidence type="ECO:0000313" key="11">
    <source>
        <dbReference type="EMBL" id="NYD56795.1"/>
    </source>
</evidence>
<evidence type="ECO:0000256" key="6">
    <source>
        <dbReference type="ARBA" id="ARBA00023002"/>
    </source>
</evidence>
<keyword evidence="6" id="KW-0560">Oxidoreductase</keyword>
<evidence type="ECO:0000256" key="2">
    <source>
        <dbReference type="ARBA" id="ARBA00022630"/>
    </source>
</evidence>
<dbReference type="GO" id="GO:0046872">
    <property type="term" value="F:metal ion binding"/>
    <property type="evidence" value="ECO:0007669"/>
    <property type="project" value="UniProtKB-KW"/>
</dbReference>
<keyword evidence="4" id="KW-0479">Metal-binding</keyword>
<dbReference type="PROSITE" id="PS51085">
    <property type="entry name" value="2FE2S_FER_2"/>
    <property type="match status" value="1"/>
</dbReference>
<evidence type="ECO:0000256" key="1">
    <source>
        <dbReference type="ARBA" id="ARBA00001974"/>
    </source>
</evidence>
<evidence type="ECO:0000256" key="5">
    <source>
        <dbReference type="ARBA" id="ARBA00022827"/>
    </source>
</evidence>
<dbReference type="InterPro" id="IPR050415">
    <property type="entry name" value="MRET"/>
</dbReference>
<dbReference type="EMBL" id="JACCBE010000001">
    <property type="protein sequence ID" value="NYD56795.1"/>
    <property type="molecule type" value="Genomic_DNA"/>
</dbReference>
<feature type="domain" description="2Fe-2S ferredoxin-type" evidence="9">
    <location>
        <begin position="296"/>
        <end position="385"/>
    </location>
</feature>
<evidence type="ECO:0000256" key="8">
    <source>
        <dbReference type="ARBA" id="ARBA00023014"/>
    </source>
</evidence>
<dbReference type="CDD" id="cd06216">
    <property type="entry name" value="FNR_iron_sulfur_binding_2"/>
    <property type="match status" value="1"/>
</dbReference>
<comment type="caution">
    <text evidence="11">The sequence shown here is derived from an EMBL/GenBank/DDBJ whole genome shotgun (WGS) entry which is preliminary data.</text>
</comment>
<keyword evidence="12" id="KW-1185">Reference proteome</keyword>
<evidence type="ECO:0000256" key="4">
    <source>
        <dbReference type="ARBA" id="ARBA00022723"/>
    </source>
</evidence>
<dbReference type="InterPro" id="IPR008333">
    <property type="entry name" value="Cbr1-like_FAD-bd_dom"/>
</dbReference>
<dbReference type="InterPro" id="IPR017938">
    <property type="entry name" value="Riboflavin_synthase-like_b-brl"/>
</dbReference>
<keyword evidence="3" id="KW-0001">2Fe-2S</keyword>